<feature type="compositionally biased region" description="Polar residues" evidence="2">
    <location>
        <begin position="551"/>
        <end position="561"/>
    </location>
</feature>
<feature type="region of interest" description="Disordered" evidence="2">
    <location>
        <begin position="1"/>
        <end position="20"/>
    </location>
</feature>
<proteinExistence type="predicted"/>
<keyword evidence="1" id="KW-0694">RNA-binding</keyword>
<evidence type="ECO:0000256" key="1">
    <source>
        <dbReference type="PROSITE-ProRule" id="PRU00176"/>
    </source>
</evidence>
<evidence type="ECO:0000313" key="5">
    <source>
        <dbReference type="Proteomes" id="UP001344447"/>
    </source>
</evidence>
<feature type="region of interest" description="Disordered" evidence="2">
    <location>
        <begin position="510"/>
        <end position="592"/>
    </location>
</feature>
<feature type="compositionally biased region" description="Polar residues" evidence="2">
    <location>
        <begin position="442"/>
        <end position="451"/>
    </location>
</feature>
<dbReference type="FunFam" id="3.30.70.330:FF:001471">
    <property type="match status" value="1"/>
</dbReference>
<feature type="region of interest" description="Disordered" evidence="2">
    <location>
        <begin position="302"/>
        <end position="366"/>
    </location>
</feature>
<dbReference type="PANTHER" id="PTHR48035:SF2">
    <property type="entry name" value="RNA-BINDING REGION RNP-1 DOMAIN-CONTAINING PROTEIN"/>
    <property type="match status" value="1"/>
</dbReference>
<evidence type="ECO:0000256" key="2">
    <source>
        <dbReference type="SAM" id="MobiDB-lite"/>
    </source>
</evidence>
<keyword evidence="5" id="KW-1185">Reference proteome</keyword>
<dbReference type="InterPro" id="IPR012677">
    <property type="entry name" value="Nucleotide-bd_a/b_plait_sf"/>
</dbReference>
<evidence type="ECO:0000313" key="4">
    <source>
        <dbReference type="EMBL" id="KAK5582279.1"/>
    </source>
</evidence>
<feature type="region of interest" description="Disordered" evidence="2">
    <location>
        <begin position="409"/>
        <end position="468"/>
    </location>
</feature>
<protein>
    <recommendedName>
        <fullName evidence="3">RRM domain-containing protein</fullName>
    </recommendedName>
</protein>
<dbReference type="InterPro" id="IPR035979">
    <property type="entry name" value="RBD_domain_sf"/>
</dbReference>
<comment type="caution">
    <text evidence="4">The sequence shown here is derived from an EMBL/GenBank/DDBJ whole genome shotgun (WGS) entry which is preliminary data.</text>
</comment>
<feature type="compositionally biased region" description="Low complexity" evidence="2">
    <location>
        <begin position="527"/>
        <end position="550"/>
    </location>
</feature>
<dbReference type="GO" id="GO:0003723">
    <property type="term" value="F:RNA binding"/>
    <property type="evidence" value="ECO:0007669"/>
    <property type="project" value="UniProtKB-UniRule"/>
</dbReference>
<dbReference type="Gene3D" id="3.30.70.330">
    <property type="match status" value="2"/>
</dbReference>
<accession>A0AAN7TYH3</accession>
<feature type="domain" description="RRM" evidence="3">
    <location>
        <begin position="92"/>
        <end position="169"/>
    </location>
</feature>
<dbReference type="EMBL" id="JAVFKY010000001">
    <property type="protein sequence ID" value="KAK5582279.1"/>
    <property type="molecule type" value="Genomic_DNA"/>
</dbReference>
<sequence length="592" mass="67535">MDSNYIDNNNNNSIEKEKNKNIEKNETFHNDDLINDINNINLENKISNDINSNTKNNINMNNDNDNNFNNIDNNNCIDDDGCNLSSPKSISGKIFVGGLLKTSSNEILKDYFSQFGEVRESIVIKATEKASKSRGFGFVTFIDPLVIDEILQINHCIEGKNVEIRRAIPKEEMTEEPKKQKLFVGGLPKHITSDDFNDYFSGFGEISEYNLLTEKNGSIKGFGFICFKDESVNDIILNEPQHIILGKRVDIRIADSQIKRLQQQQTQQHHSPQHLHQHHMHSQPPQIISQYSPKSVILVPHHHQHQISPSHLNNGNVSGNQPNSFQNINSPGSPVNDVNNNNHQNGARITSSSSGGSNIPNPPIFHDGYEFYQHSMPYGESPYGSMQHQNSTYYPHNYMMVPVLYPYPPYQQQHDHSSISQQHNHHSTNHHIQTQHQNSISNPPTHQGNVHQQSTPSTPSSSSSTKYYQSTYPQLGYSNYGRQAYYPQQHQPHQPHHQQRAIYLPYPQYDFNHQSYNSNRIPKHQHNNNNNNNNNSNNNNNNTNNYNNVNGTSEKSNEQTNSHNSISPSSSYSSPSRRFNSKKEQELQGPNE</sequence>
<feature type="region of interest" description="Disordered" evidence="2">
    <location>
        <begin position="260"/>
        <end position="284"/>
    </location>
</feature>
<feature type="compositionally biased region" description="Basic residues" evidence="2">
    <location>
        <begin position="271"/>
        <end position="281"/>
    </location>
</feature>
<gene>
    <name evidence="4" type="ORF">RB653_003862</name>
</gene>
<feature type="compositionally biased region" description="Low complexity" evidence="2">
    <location>
        <begin position="562"/>
        <end position="578"/>
    </location>
</feature>
<dbReference type="AlphaFoldDB" id="A0AAN7TYH3"/>
<dbReference type="Pfam" id="PF00076">
    <property type="entry name" value="RRM_1"/>
    <property type="match status" value="2"/>
</dbReference>
<feature type="domain" description="RRM" evidence="3">
    <location>
        <begin position="180"/>
        <end position="256"/>
    </location>
</feature>
<feature type="compositionally biased region" description="Low complexity" evidence="2">
    <location>
        <begin position="430"/>
        <end position="441"/>
    </location>
</feature>
<organism evidence="4 5">
    <name type="scientific">Dictyostelium firmibasis</name>
    <dbReference type="NCBI Taxonomy" id="79012"/>
    <lineage>
        <taxon>Eukaryota</taxon>
        <taxon>Amoebozoa</taxon>
        <taxon>Evosea</taxon>
        <taxon>Eumycetozoa</taxon>
        <taxon>Dictyostelia</taxon>
        <taxon>Dictyosteliales</taxon>
        <taxon>Dictyosteliaceae</taxon>
        <taxon>Dictyostelium</taxon>
    </lineage>
</organism>
<feature type="compositionally biased region" description="Low complexity" evidence="2">
    <location>
        <begin position="452"/>
        <end position="468"/>
    </location>
</feature>
<dbReference type="SMART" id="SM00360">
    <property type="entry name" value="RRM"/>
    <property type="match status" value="2"/>
</dbReference>
<reference evidence="4 5" key="1">
    <citation type="submission" date="2023-11" db="EMBL/GenBank/DDBJ databases">
        <title>Dfirmibasis_genome.</title>
        <authorList>
            <person name="Edelbroek B."/>
            <person name="Kjellin J."/>
            <person name="Jerlstrom-Hultqvist J."/>
            <person name="Soderbom F."/>
        </authorList>
    </citation>
    <scope>NUCLEOTIDE SEQUENCE [LARGE SCALE GENOMIC DNA]</scope>
    <source>
        <strain evidence="4 5">TNS-C-14</strain>
    </source>
</reference>
<evidence type="ECO:0000259" key="3">
    <source>
        <dbReference type="PROSITE" id="PS50102"/>
    </source>
</evidence>
<feature type="compositionally biased region" description="Low complexity" evidence="2">
    <location>
        <begin position="329"/>
        <end position="359"/>
    </location>
</feature>
<feature type="compositionally biased region" description="Low complexity" evidence="2">
    <location>
        <begin position="261"/>
        <end position="270"/>
    </location>
</feature>
<name>A0AAN7TYH3_9MYCE</name>
<feature type="compositionally biased region" description="Polar residues" evidence="2">
    <location>
        <begin position="511"/>
        <end position="520"/>
    </location>
</feature>
<dbReference type="InterPro" id="IPR053260">
    <property type="entry name" value="hnRNP"/>
</dbReference>
<dbReference type="Proteomes" id="UP001344447">
    <property type="component" value="Unassembled WGS sequence"/>
</dbReference>
<dbReference type="InterPro" id="IPR000504">
    <property type="entry name" value="RRM_dom"/>
</dbReference>
<dbReference type="PANTHER" id="PTHR48035">
    <property type="entry name" value="HETEROGENEOUS NUCLEAR RIBONUCLEOPROTEIN 1"/>
    <property type="match status" value="1"/>
</dbReference>
<dbReference type="SUPFAM" id="SSF54928">
    <property type="entry name" value="RNA-binding domain, RBD"/>
    <property type="match status" value="2"/>
</dbReference>
<dbReference type="PROSITE" id="PS50102">
    <property type="entry name" value="RRM"/>
    <property type="match status" value="2"/>
</dbReference>
<feature type="compositionally biased region" description="Polar residues" evidence="2">
    <location>
        <begin position="312"/>
        <end position="328"/>
    </location>
</feature>